<dbReference type="AlphaFoldDB" id="A0A371XA26"/>
<dbReference type="Gene3D" id="3.60.21.10">
    <property type="match status" value="1"/>
</dbReference>
<sequence>MDPQTQFFPMLGRYPVSLDACGLPNRIVAIADIHGMSRHFDRLIDGVSAIEGFGDAAFYILGDLVDRGPDSRGVMDRTCDLLNRREGSRLVIGNHDLWFRRFLSAEMDEADYAHWLDQGGSETLSSYDVASIRDRLAAREHVLRVSPGHLELIEAAHPIIIAGDFAFVHAGIDPRRSVFEQTDHDCAWIRAPFLKHEGRLSHVIVHGHRPQKGGRPVVTENRISIDTAAVFGRVLTAALIDRVAGTIAFVSADERSAFPNSAIPLDRGFGTVLDRFPPR</sequence>
<evidence type="ECO:0000313" key="2">
    <source>
        <dbReference type="EMBL" id="RFC66061.1"/>
    </source>
</evidence>
<dbReference type="Pfam" id="PF00149">
    <property type="entry name" value="Metallophos"/>
    <property type="match status" value="1"/>
</dbReference>
<dbReference type="PANTHER" id="PTHR42850:SF4">
    <property type="entry name" value="ZINC-DEPENDENT ENDOPOLYPHOSPHATASE"/>
    <property type="match status" value="1"/>
</dbReference>
<dbReference type="SUPFAM" id="SSF56300">
    <property type="entry name" value="Metallo-dependent phosphatases"/>
    <property type="match status" value="1"/>
</dbReference>
<dbReference type="GO" id="GO:0016791">
    <property type="term" value="F:phosphatase activity"/>
    <property type="evidence" value="ECO:0007669"/>
    <property type="project" value="TreeGrafter"/>
</dbReference>
<reference evidence="2 3" key="1">
    <citation type="submission" date="2018-08" db="EMBL/GenBank/DDBJ databases">
        <title>Fulvimarina sp. 85, whole genome shotgun sequence.</title>
        <authorList>
            <person name="Tuo L."/>
        </authorList>
    </citation>
    <scope>NUCLEOTIDE SEQUENCE [LARGE SCALE GENOMIC DNA]</scope>
    <source>
        <strain evidence="2 3">85</strain>
    </source>
</reference>
<evidence type="ECO:0000313" key="3">
    <source>
        <dbReference type="Proteomes" id="UP000264310"/>
    </source>
</evidence>
<dbReference type="Proteomes" id="UP000264310">
    <property type="component" value="Unassembled WGS sequence"/>
</dbReference>
<dbReference type="GO" id="GO:0008803">
    <property type="term" value="F:bis(5'-nucleosyl)-tetraphosphatase (symmetrical) activity"/>
    <property type="evidence" value="ECO:0007669"/>
    <property type="project" value="TreeGrafter"/>
</dbReference>
<keyword evidence="3" id="KW-1185">Reference proteome</keyword>
<name>A0A371XA26_9HYPH</name>
<feature type="domain" description="Calcineurin-like phosphoesterase" evidence="1">
    <location>
        <begin position="26"/>
        <end position="215"/>
    </location>
</feature>
<proteinExistence type="predicted"/>
<protein>
    <recommendedName>
        <fullName evidence="1">Calcineurin-like phosphoesterase domain-containing protein</fullName>
    </recommendedName>
</protein>
<accession>A0A371XA26</accession>
<dbReference type="GO" id="GO:0110154">
    <property type="term" value="P:RNA decapping"/>
    <property type="evidence" value="ECO:0007669"/>
    <property type="project" value="TreeGrafter"/>
</dbReference>
<evidence type="ECO:0000259" key="1">
    <source>
        <dbReference type="Pfam" id="PF00149"/>
    </source>
</evidence>
<dbReference type="InterPro" id="IPR050126">
    <property type="entry name" value="Ap4A_hydrolase"/>
</dbReference>
<comment type="caution">
    <text evidence="2">The sequence shown here is derived from an EMBL/GenBank/DDBJ whole genome shotgun (WGS) entry which is preliminary data.</text>
</comment>
<dbReference type="PANTHER" id="PTHR42850">
    <property type="entry name" value="METALLOPHOSPHOESTERASE"/>
    <property type="match status" value="1"/>
</dbReference>
<dbReference type="EMBL" id="QURL01000001">
    <property type="protein sequence ID" value="RFC66061.1"/>
    <property type="molecule type" value="Genomic_DNA"/>
</dbReference>
<gene>
    <name evidence="2" type="ORF">DYI37_00885</name>
</gene>
<organism evidence="2 3">
    <name type="scientific">Fulvimarina endophytica</name>
    <dbReference type="NCBI Taxonomy" id="2293836"/>
    <lineage>
        <taxon>Bacteria</taxon>
        <taxon>Pseudomonadati</taxon>
        <taxon>Pseudomonadota</taxon>
        <taxon>Alphaproteobacteria</taxon>
        <taxon>Hyphomicrobiales</taxon>
        <taxon>Aurantimonadaceae</taxon>
        <taxon>Fulvimarina</taxon>
    </lineage>
</organism>
<dbReference type="GO" id="GO:0005737">
    <property type="term" value="C:cytoplasm"/>
    <property type="evidence" value="ECO:0007669"/>
    <property type="project" value="TreeGrafter"/>
</dbReference>
<dbReference type="InterPro" id="IPR029052">
    <property type="entry name" value="Metallo-depent_PP-like"/>
</dbReference>
<dbReference type="InterPro" id="IPR004843">
    <property type="entry name" value="Calcineurin-like_PHP"/>
</dbReference>